<comment type="subcellular location">
    <subcellularLocation>
        <location evidence="1">Membrane</location>
        <topology evidence="1">Lipid-anchor</topology>
    </subcellularLocation>
</comment>
<evidence type="ECO:0000256" key="2">
    <source>
        <dbReference type="ARBA" id="ARBA00007886"/>
    </source>
</evidence>
<evidence type="ECO:0000259" key="10">
    <source>
        <dbReference type="Pfam" id="PF25198"/>
    </source>
</evidence>
<feature type="signal peptide" evidence="8">
    <location>
        <begin position="1"/>
        <end position="20"/>
    </location>
</feature>
<dbReference type="Proteomes" id="UP000183997">
    <property type="component" value="Unassembled WGS sequence"/>
</dbReference>
<dbReference type="EMBL" id="FRAR01000011">
    <property type="protein sequence ID" value="SHK33736.1"/>
    <property type="molecule type" value="Genomic_DNA"/>
</dbReference>
<reference evidence="12" key="1">
    <citation type="submission" date="2016-11" db="EMBL/GenBank/DDBJ databases">
        <authorList>
            <person name="Varghese N."/>
            <person name="Submissions S."/>
        </authorList>
    </citation>
    <scope>NUCLEOTIDE SEQUENCE [LARGE SCALE GENOMIC DNA]</scope>
    <source>
        <strain evidence="12">DSM 10349</strain>
    </source>
</reference>
<feature type="domain" description="Spore germination protein N-terminal" evidence="10">
    <location>
        <begin position="23"/>
        <end position="195"/>
    </location>
</feature>
<evidence type="ECO:0000313" key="11">
    <source>
        <dbReference type="EMBL" id="SHK33736.1"/>
    </source>
</evidence>
<dbReference type="InterPro" id="IPR038501">
    <property type="entry name" value="Spore_GerAC_C_sf"/>
</dbReference>
<dbReference type="GO" id="GO:0009847">
    <property type="term" value="P:spore germination"/>
    <property type="evidence" value="ECO:0007669"/>
    <property type="project" value="InterPro"/>
</dbReference>
<keyword evidence="3" id="KW-0309">Germination</keyword>
<evidence type="ECO:0000259" key="9">
    <source>
        <dbReference type="Pfam" id="PF05504"/>
    </source>
</evidence>
<dbReference type="Gene3D" id="6.20.190.10">
    <property type="entry name" value="Nutrient germinant receptor protein C, domain 1"/>
    <property type="match status" value="1"/>
</dbReference>
<dbReference type="NCBIfam" id="TIGR02887">
    <property type="entry name" value="spore_ger_x_C"/>
    <property type="match status" value="1"/>
</dbReference>
<gene>
    <name evidence="11" type="ORF">SAMN02745123_01528</name>
</gene>
<dbReference type="InterPro" id="IPR046953">
    <property type="entry name" value="Spore_GerAC-like_C"/>
</dbReference>
<organism evidence="11 12">
    <name type="scientific">Desulforamulus aeronauticus DSM 10349</name>
    <dbReference type="NCBI Taxonomy" id="1121421"/>
    <lineage>
        <taxon>Bacteria</taxon>
        <taxon>Bacillati</taxon>
        <taxon>Bacillota</taxon>
        <taxon>Clostridia</taxon>
        <taxon>Eubacteriales</taxon>
        <taxon>Peptococcaceae</taxon>
        <taxon>Desulforamulus</taxon>
    </lineage>
</organism>
<evidence type="ECO:0000256" key="8">
    <source>
        <dbReference type="SAM" id="SignalP"/>
    </source>
</evidence>
<dbReference type="PANTHER" id="PTHR35789:SF1">
    <property type="entry name" value="SPORE GERMINATION PROTEIN B3"/>
    <property type="match status" value="1"/>
</dbReference>
<dbReference type="Pfam" id="PF05504">
    <property type="entry name" value="Spore_GerAC"/>
    <property type="match status" value="1"/>
</dbReference>
<dbReference type="AlphaFoldDB" id="A0A1M6RMS0"/>
<sequence length="399" mass="44378">MRKKLLIILALLFLINSTGCWDLREAEQTGIVIGAGLDRGKDGSIVVIAQTVIPQMPGAGGANVGGGAGGHDTFHNWYSSGETLFDAVRNLTQKSPNTLFWSHNKIFIISEKLARESLKDVIDFIERDPEFKQNAWIVIAKDDLSEIMNAHGNLKEPPAQALANIIMIRDRNSKYAVSTLGEFIQQLGNPEAQAYTAGVTFYKGLMEKKNTASISGQETERSMELRVMDTAVFKQDKLVGWLNQEESRGLLWVQGKVKEGLLVLPMQNHKMIFEILKSSSKLEPLIKDGQLIMKVQVKVDGNIGEITPGTKLDEKHIQEIEAQIAKTVEEQIMTAVSRAQELNTDFLGFASAVHRAFPRLWNQELSQQWSETLKDIEVEVSVEGRVRGTGLITNPVKLK</sequence>
<keyword evidence="6" id="KW-0564">Palmitate</keyword>
<dbReference type="RefSeq" id="WP_072912635.1">
    <property type="nucleotide sequence ID" value="NZ_FRAR01000011.1"/>
</dbReference>
<accession>A0A1M6RMS0</accession>
<keyword evidence="7" id="KW-0449">Lipoprotein</keyword>
<evidence type="ECO:0000256" key="4">
    <source>
        <dbReference type="ARBA" id="ARBA00022729"/>
    </source>
</evidence>
<feature type="domain" description="Spore germination GerAC-like C-terminal" evidence="9">
    <location>
        <begin position="229"/>
        <end position="390"/>
    </location>
</feature>
<dbReference type="Pfam" id="PF25198">
    <property type="entry name" value="Spore_GerAC_N"/>
    <property type="match status" value="1"/>
</dbReference>
<dbReference type="PANTHER" id="PTHR35789">
    <property type="entry name" value="SPORE GERMINATION PROTEIN B3"/>
    <property type="match status" value="1"/>
</dbReference>
<keyword evidence="12" id="KW-1185">Reference proteome</keyword>
<proteinExistence type="inferred from homology"/>
<evidence type="ECO:0000256" key="6">
    <source>
        <dbReference type="ARBA" id="ARBA00023139"/>
    </source>
</evidence>
<evidence type="ECO:0000256" key="3">
    <source>
        <dbReference type="ARBA" id="ARBA00022544"/>
    </source>
</evidence>
<keyword evidence="4 8" id="KW-0732">Signal</keyword>
<evidence type="ECO:0000256" key="7">
    <source>
        <dbReference type="ARBA" id="ARBA00023288"/>
    </source>
</evidence>
<feature type="chain" id="PRO_5039486095" evidence="8">
    <location>
        <begin position="21"/>
        <end position="399"/>
    </location>
</feature>
<dbReference type="InterPro" id="IPR057336">
    <property type="entry name" value="GerAC_N"/>
</dbReference>
<dbReference type="STRING" id="1121421.SAMN02745123_01528"/>
<name>A0A1M6RMS0_9FIRM</name>
<evidence type="ECO:0000256" key="1">
    <source>
        <dbReference type="ARBA" id="ARBA00004635"/>
    </source>
</evidence>
<evidence type="ECO:0000313" key="12">
    <source>
        <dbReference type="Proteomes" id="UP000183997"/>
    </source>
</evidence>
<dbReference type="OrthoDB" id="9816067at2"/>
<dbReference type="Gene3D" id="3.30.300.210">
    <property type="entry name" value="Nutrient germinant receptor protein C, domain 3"/>
    <property type="match status" value="1"/>
</dbReference>
<dbReference type="GO" id="GO:0016020">
    <property type="term" value="C:membrane"/>
    <property type="evidence" value="ECO:0007669"/>
    <property type="project" value="UniProtKB-SubCell"/>
</dbReference>
<comment type="similarity">
    <text evidence="2">Belongs to the GerABKC lipoprotein family.</text>
</comment>
<evidence type="ECO:0000256" key="5">
    <source>
        <dbReference type="ARBA" id="ARBA00023136"/>
    </source>
</evidence>
<protein>
    <submittedName>
        <fullName evidence="11">Spore germination protein KC</fullName>
    </submittedName>
</protein>
<keyword evidence="5" id="KW-0472">Membrane</keyword>
<dbReference type="InterPro" id="IPR008844">
    <property type="entry name" value="Spore_GerAC-like"/>
</dbReference>